<dbReference type="EC" id="2.3.1.225" evidence="7"/>
<evidence type="ECO:0000256" key="2">
    <source>
        <dbReference type="ARBA" id="ARBA00022679"/>
    </source>
</evidence>
<organism evidence="9">
    <name type="scientific">Schizaphis graminum</name>
    <name type="common">Green bug aphid</name>
    <dbReference type="NCBI Taxonomy" id="13262"/>
    <lineage>
        <taxon>Eukaryota</taxon>
        <taxon>Metazoa</taxon>
        <taxon>Ecdysozoa</taxon>
        <taxon>Arthropoda</taxon>
        <taxon>Hexapoda</taxon>
        <taxon>Insecta</taxon>
        <taxon>Pterygota</taxon>
        <taxon>Neoptera</taxon>
        <taxon>Paraneoptera</taxon>
        <taxon>Hemiptera</taxon>
        <taxon>Sternorrhyncha</taxon>
        <taxon>Aphidomorpha</taxon>
        <taxon>Aphidoidea</taxon>
        <taxon>Aphididae</taxon>
        <taxon>Aphidini</taxon>
        <taxon>Schizaphis</taxon>
    </lineage>
</organism>
<dbReference type="GO" id="GO:0016020">
    <property type="term" value="C:membrane"/>
    <property type="evidence" value="ECO:0007669"/>
    <property type="project" value="UniProtKB-SubCell"/>
</dbReference>
<dbReference type="Pfam" id="PF01529">
    <property type="entry name" value="DHHC"/>
    <property type="match status" value="1"/>
</dbReference>
<dbReference type="InterPro" id="IPR001594">
    <property type="entry name" value="Palmitoyltrfase_DHHC"/>
</dbReference>
<accession>A0A2S2PTN3</accession>
<evidence type="ECO:0000256" key="7">
    <source>
        <dbReference type="RuleBase" id="RU079119"/>
    </source>
</evidence>
<evidence type="ECO:0000256" key="6">
    <source>
        <dbReference type="ARBA" id="ARBA00023315"/>
    </source>
</evidence>
<reference evidence="9" key="1">
    <citation type="submission" date="2018-04" db="EMBL/GenBank/DDBJ databases">
        <title>Transcriptome of Schizaphis graminum biotype I.</title>
        <authorList>
            <person name="Scully E.D."/>
            <person name="Geib S.M."/>
            <person name="Palmer N.A."/>
            <person name="Koch K."/>
            <person name="Bradshaw J."/>
            <person name="Heng-Moss T."/>
            <person name="Sarath G."/>
        </authorList>
    </citation>
    <scope>NUCLEOTIDE SEQUENCE</scope>
</reference>
<keyword evidence="3 7" id="KW-0812">Transmembrane</keyword>
<dbReference type="AlphaFoldDB" id="A0A2S2PTN3"/>
<dbReference type="EMBL" id="GGMR01020154">
    <property type="protein sequence ID" value="MBY32773.1"/>
    <property type="molecule type" value="Transcribed_RNA"/>
</dbReference>
<dbReference type="PANTHER" id="PTHR12246">
    <property type="entry name" value="PALMITOYLTRANSFERASE ZDHHC16"/>
    <property type="match status" value="1"/>
</dbReference>
<comment type="subcellular location">
    <subcellularLocation>
        <location evidence="1">Membrane</location>
        <topology evidence="1">Multi-pass membrane protein</topology>
    </subcellularLocation>
</comment>
<dbReference type="PROSITE" id="PS50216">
    <property type="entry name" value="DHHC"/>
    <property type="match status" value="1"/>
</dbReference>
<feature type="transmembrane region" description="Helical" evidence="7">
    <location>
        <begin position="63"/>
        <end position="82"/>
    </location>
</feature>
<evidence type="ECO:0000256" key="5">
    <source>
        <dbReference type="ARBA" id="ARBA00023136"/>
    </source>
</evidence>
<evidence type="ECO:0000256" key="3">
    <source>
        <dbReference type="ARBA" id="ARBA00022692"/>
    </source>
</evidence>
<feature type="domain" description="Palmitoyltransferase DHHC" evidence="8">
    <location>
        <begin position="118"/>
        <end position="244"/>
    </location>
</feature>
<feature type="transmembrane region" description="Helical" evidence="7">
    <location>
        <begin position="35"/>
        <end position="57"/>
    </location>
</feature>
<evidence type="ECO:0000313" key="9">
    <source>
        <dbReference type="EMBL" id="MBY32773.1"/>
    </source>
</evidence>
<comment type="catalytic activity">
    <reaction evidence="7">
        <text>L-cysteinyl-[protein] + hexadecanoyl-CoA = S-hexadecanoyl-L-cysteinyl-[protein] + CoA</text>
        <dbReference type="Rhea" id="RHEA:36683"/>
        <dbReference type="Rhea" id="RHEA-COMP:10131"/>
        <dbReference type="Rhea" id="RHEA-COMP:11032"/>
        <dbReference type="ChEBI" id="CHEBI:29950"/>
        <dbReference type="ChEBI" id="CHEBI:57287"/>
        <dbReference type="ChEBI" id="CHEBI:57379"/>
        <dbReference type="ChEBI" id="CHEBI:74151"/>
        <dbReference type="EC" id="2.3.1.225"/>
    </reaction>
</comment>
<comment type="similarity">
    <text evidence="7">Belongs to the DHHC palmitoyltransferase family.</text>
</comment>
<keyword evidence="6 7" id="KW-0012">Acyltransferase</keyword>
<proteinExistence type="inferred from homology"/>
<feature type="transmembrane region" description="Helical" evidence="7">
    <location>
        <begin position="206"/>
        <end position="226"/>
    </location>
</feature>
<evidence type="ECO:0000256" key="1">
    <source>
        <dbReference type="ARBA" id="ARBA00004141"/>
    </source>
</evidence>
<keyword evidence="5 7" id="KW-0472">Membrane</keyword>
<protein>
    <recommendedName>
        <fullName evidence="7">Palmitoyltransferase</fullName>
        <ecNumber evidence="7">2.3.1.225</ecNumber>
    </recommendedName>
</protein>
<keyword evidence="2 7" id="KW-0808">Transferase</keyword>
<feature type="transmembrane region" description="Helical" evidence="7">
    <location>
        <begin position="161"/>
        <end position="186"/>
    </location>
</feature>
<comment type="domain">
    <text evidence="7">The DHHC domain is required for palmitoyltransferase activity.</text>
</comment>
<keyword evidence="4 7" id="KW-1133">Transmembrane helix</keyword>
<dbReference type="GO" id="GO:0019706">
    <property type="term" value="F:protein-cysteine S-palmitoyltransferase activity"/>
    <property type="evidence" value="ECO:0007669"/>
    <property type="project" value="UniProtKB-EC"/>
</dbReference>
<evidence type="ECO:0000256" key="4">
    <source>
        <dbReference type="ARBA" id="ARBA00022989"/>
    </source>
</evidence>
<evidence type="ECO:0000259" key="8">
    <source>
        <dbReference type="Pfam" id="PF01529"/>
    </source>
</evidence>
<name>A0A2S2PTN3_SCHGA</name>
<gene>
    <name evidence="9" type="primary">Zdhhc3_0</name>
    <name evidence="9" type="ORF">g.54822</name>
</gene>
<sequence length="288" mass="33084">MDDNDQVIFYPNQGVDPHNRCCGGSMWCIQDICGIICAIFTWLLILYAEFVVTFVTLLPCPYPIFQCVNMVIFQIFAFLAMASHLRTMFTDPGAVPKGNATKEMIQNLGLREGQVIYKCPKCCCIKPSRAHHCSVCQRCIRKMDHHCPWVNNCVGEKNQKFFVLFTLYIAAMSMHALYLCVSQFVWCLHSEWKQCSWYTPPATVVFLIFLGFEALLFAIFTMVMFATQLQAICSDETGIEQLKKEEARWMKKSKWKSLQAVFGRVSITWLSPFSQPAPKIKVDNYLQV</sequence>
<dbReference type="InterPro" id="IPR039859">
    <property type="entry name" value="PFA4/ZDH16/20/ERF2-like"/>
</dbReference>